<feature type="region of interest" description="Disordered" evidence="3">
    <location>
        <begin position="502"/>
        <end position="525"/>
    </location>
</feature>
<dbReference type="GO" id="GO:0007165">
    <property type="term" value="P:signal transduction"/>
    <property type="evidence" value="ECO:0007669"/>
    <property type="project" value="TreeGrafter"/>
</dbReference>
<feature type="compositionally biased region" description="Low complexity" evidence="3">
    <location>
        <begin position="586"/>
        <end position="596"/>
    </location>
</feature>
<feature type="region of interest" description="Disordered" evidence="3">
    <location>
        <begin position="566"/>
        <end position="604"/>
    </location>
</feature>
<feature type="compositionally biased region" description="Low complexity" evidence="3">
    <location>
        <begin position="338"/>
        <end position="354"/>
    </location>
</feature>
<dbReference type="GO" id="GO:0005737">
    <property type="term" value="C:cytoplasm"/>
    <property type="evidence" value="ECO:0007669"/>
    <property type="project" value="TreeGrafter"/>
</dbReference>
<feature type="region of interest" description="Disordered" evidence="3">
    <location>
        <begin position="296"/>
        <end position="411"/>
    </location>
</feature>
<comment type="similarity">
    <text evidence="2">Belongs to the GAB family.</text>
</comment>
<dbReference type="SUPFAM" id="SSF50729">
    <property type="entry name" value="PH domain-like"/>
    <property type="match status" value="1"/>
</dbReference>
<feature type="compositionally biased region" description="Low complexity" evidence="3">
    <location>
        <begin position="311"/>
        <end position="328"/>
    </location>
</feature>
<dbReference type="GeneTree" id="ENSGT00940000156801"/>
<dbReference type="PANTHER" id="PTHR45960">
    <property type="entry name" value="GRB2-ASSOCIATED-BINDING PROTEIN"/>
    <property type="match status" value="1"/>
</dbReference>
<accession>A0A3P8ZMZ5</accession>
<feature type="domain" description="PH" evidence="4">
    <location>
        <begin position="6"/>
        <end position="117"/>
    </location>
</feature>
<dbReference type="InterPro" id="IPR046355">
    <property type="entry name" value="Gab1-4-like"/>
</dbReference>
<feature type="region of interest" description="Disordered" evidence="3">
    <location>
        <begin position="695"/>
        <end position="719"/>
    </location>
</feature>
<reference evidence="5" key="4">
    <citation type="submission" date="2025-09" db="UniProtKB">
        <authorList>
            <consortium name="Ensembl"/>
        </authorList>
    </citation>
    <scope>IDENTIFICATION</scope>
</reference>
<dbReference type="Ensembl" id="ENSELUT00000008875.3">
    <property type="protein sequence ID" value="ENSELUP00000030219.2"/>
    <property type="gene ID" value="ENSELUG00000007363.3"/>
</dbReference>
<feature type="compositionally biased region" description="Low complexity" evidence="3">
    <location>
        <begin position="188"/>
        <end position="204"/>
    </location>
</feature>
<dbReference type="FunFam" id="2.30.29.30:FF:000166">
    <property type="entry name" value="GRB2-associated-binding protein 1 isoform X1"/>
    <property type="match status" value="1"/>
</dbReference>
<dbReference type="Pfam" id="PF00169">
    <property type="entry name" value="PH"/>
    <property type="match status" value="1"/>
</dbReference>
<protein>
    <recommendedName>
        <fullName evidence="4">PH domain-containing protein</fullName>
    </recommendedName>
</protein>
<dbReference type="InterPro" id="IPR011993">
    <property type="entry name" value="PH-like_dom_sf"/>
</dbReference>
<dbReference type="PANTHER" id="PTHR45960:SF5">
    <property type="entry name" value="GRB2-ASSOCIATED-BINDING PROTEIN 1"/>
    <property type="match status" value="1"/>
</dbReference>
<dbReference type="Proteomes" id="UP000265140">
    <property type="component" value="Chromosome 24"/>
</dbReference>
<dbReference type="InterPro" id="IPR001849">
    <property type="entry name" value="PH_domain"/>
</dbReference>
<dbReference type="PROSITE" id="PS50003">
    <property type="entry name" value="PH_DOMAIN"/>
    <property type="match status" value="1"/>
</dbReference>
<sequence>MSGGADVVCQGWLRKSPPEKKLRRYAWKRRWFVLRSGRMTGDPDVLEYYKHDHARKPIRTINMSLCEQVDAGLTFNQKDLDSSYVFDVRTLDRVFYLVADSEEDMNRWVRSICDLCGFNPTDSERPAVIAQSTVVNVTTGHTSVSMATSTITAPPPHESVSSQEDGGTDYLWLSHCQSKTPQRPPVGSTSSDTTDNSDNTLLSHWALPSSSSSSLVNGHPSQPRPHTAPWAVAKEINHFNHSQDSAATPDLYRGWTRGHMSPHPRKHSLQLQAVSLPSICNDMVFTTGGATTINTQLNSSNNSSYQVPRASSVSSVGSDPPSQGDTSSTPPPRPPKPLASAPADSSSLGSVSALVPQTTSETDWSHGGRGGERGARGSSCSSVTSPDCCHAASQESRSVPRPVSEQTGPSMFDFTDSFNSYFINKGMVPLSGQTNDDDMDENYVRMSASNPSLTSSSSPSSLPPSLPEPPPEDTSYVSMTPCPGELPALGRQVPPPAHLVFRSSPVTHHTPPIRRHTSGGGMGRGRCDFQPPPIHRNLKPRKVKPAPLDIKPLQEWEELPAPVRSPVTRTFTRDPSSCSLCPPGRPASCPSSASSSDSEDPDDNYVAMITSSLATPAVESVCRFQNLVYTHTHTHTNTHTHIHTCVHTQYAHPHVECLCVFQKPCDESPMVQRRDESPMVLRRDESPMVLRRDESPMVQRRDESPMVQRRDESPMVQRRDESPMVLRRDDGPMVLRRNDGPMVLRREDSPMVLRRPRGDKQVEYLDLDLHTGGVATPPRQKRSVLGGSMGSSDGERSRARVDYVVVDPERTRALKSTREAWHDGRQSIEKEK</sequence>
<feature type="region of interest" description="Disordered" evidence="3">
    <location>
        <begin position="448"/>
        <end position="476"/>
    </location>
</feature>
<feature type="region of interest" description="Disordered" evidence="3">
    <location>
        <begin position="771"/>
        <end position="803"/>
    </location>
</feature>
<reference evidence="5" key="2">
    <citation type="submission" date="2020-02" db="EMBL/GenBank/DDBJ databases">
        <title>Esox lucius (northern pike) genome, fEsoLuc1, primary haplotype.</title>
        <authorList>
            <person name="Myers G."/>
            <person name="Karagic N."/>
            <person name="Meyer A."/>
            <person name="Pippel M."/>
            <person name="Reichard M."/>
            <person name="Winkler S."/>
            <person name="Tracey A."/>
            <person name="Sims Y."/>
            <person name="Howe K."/>
            <person name="Rhie A."/>
            <person name="Formenti G."/>
            <person name="Durbin R."/>
            <person name="Fedrigo O."/>
            <person name="Jarvis E.D."/>
        </authorList>
    </citation>
    <scope>NUCLEOTIDE SEQUENCE [LARGE SCALE GENOMIC DNA]</scope>
</reference>
<dbReference type="Bgee" id="ENSELUG00000007363">
    <property type="expression patterns" value="Expressed in spleen and 14 other cell types or tissues"/>
</dbReference>
<feature type="compositionally biased region" description="Low complexity" evidence="3">
    <location>
        <begin position="448"/>
        <end position="460"/>
    </location>
</feature>
<name>A0A3P8ZMZ5_ESOLU</name>
<dbReference type="GO" id="GO:0035591">
    <property type="term" value="F:signaling adaptor activity"/>
    <property type="evidence" value="ECO:0007669"/>
    <property type="project" value="TreeGrafter"/>
</dbReference>
<proteinExistence type="inferred from homology"/>
<feature type="compositionally biased region" description="Basic and acidic residues" evidence="3">
    <location>
        <begin position="793"/>
        <end position="803"/>
    </location>
</feature>
<evidence type="ECO:0000256" key="3">
    <source>
        <dbReference type="SAM" id="MobiDB-lite"/>
    </source>
</evidence>
<feature type="compositionally biased region" description="Polar residues" evidence="3">
    <location>
        <begin position="296"/>
        <end position="306"/>
    </location>
</feature>
<keyword evidence="6" id="KW-1185">Reference proteome</keyword>
<feature type="region of interest" description="Disordered" evidence="3">
    <location>
        <begin position="177"/>
        <end position="204"/>
    </location>
</feature>
<reference evidence="6" key="1">
    <citation type="journal article" date="2014" name="PLoS ONE">
        <title>The genome and linkage map of the northern pike (Esox lucius): conserved synteny revealed between the salmonid sister group and the Neoteleostei.</title>
        <authorList>
            <person name="Rondeau E.B."/>
            <person name="Minkley D.R."/>
            <person name="Leong J.S."/>
            <person name="Messmer A.M."/>
            <person name="Jantzen J.R."/>
            <person name="von Schalburg K.R."/>
            <person name="Lemon C."/>
            <person name="Bird N.H."/>
            <person name="Koop B.F."/>
        </authorList>
    </citation>
    <scope>NUCLEOTIDE SEQUENCE</scope>
</reference>
<feature type="compositionally biased region" description="Polar residues" evidence="3">
    <location>
        <begin position="567"/>
        <end position="579"/>
    </location>
</feature>
<keyword evidence="1" id="KW-0597">Phosphoprotein</keyword>
<evidence type="ECO:0000256" key="2">
    <source>
        <dbReference type="ARBA" id="ARBA00029462"/>
    </source>
</evidence>
<evidence type="ECO:0000256" key="1">
    <source>
        <dbReference type="ARBA" id="ARBA00022553"/>
    </source>
</evidence>
<evidence type="ECO:0000313" key="6">
    <source>
        <dbReference type="Proteomes" id="UP000265140"/>
    </source>
</evidence>
<evidence type="ECO:0000313" key="5">
    <source>
        <dbReference type="Ensembl" id="ENSELUP00000030219.2"/>
    </source>
</evidence>
<dbReference type="SMART" id="SM00233">
    <property type="entry name" value="PH"/>
    <property type="match status" value="1"/>
</dbReference>
<feature type="compositionally biased region" description="Basic and acidic residues" evidence="3">
    <location>
        <begin position="363"/>
        <end position="375"/>
    </location>
</feature>
<dbReference type="Gene3D" id="2.30.29.30">
    <property type="entry name" value="Pleckstrin-homology domain (PH domain)/Phosphotyrosine-binding domain (PTB)"/>
    <property type="match status" value="1"/>
</dbReference>
<reference evidence="5" key="3">
    <citation type="submission" date="2025-08" db="UniProtKB">
        <authorList>
            <consortium name="Ensembl"/>
        </authorList>
    </citation>
    <scope>IDENTIFICATION</scope>
</reference>
<organism evidence="5 6">
    <name type="scientific">Esox lucius</name>
    <name type="common">Northern pike</name>
    <dbReference type="NCBI Taxonomy" id="8010"/>
    <lineage>
        <taxon>Eukaryota</taxon>
        <taxon>Metazoa</taxon>
        <taxon>Chordata</taxon>
        <taxon>Craniata</taxon>
        <taxon>Vertebrata</taxon>
        <taxon>Euteleostomi</taxon>
        <taxon>Actinopterygii</taxon>
        <taxon>Neopterygii</taxon>
        <taxon>Teleostei</taxon>
        <taxon>Protacanthopterygii</taxon>
        <taxon>Esociformes</taxon>
        <taxon>Esocidae</taxon>
        <taxon>Esox</taxon>
    </lineage>
</organism>
<dbReference type="AlphaFoldDB" id="A0A3P8ZMZ5"/>
<evidence type="ECO:0000259" key="4">
    <source>
        <dbReference type="PROSITE" id="PS50003"/>
    </source>
</evidence>